<keyword evidence="2" id="KW-0677">Repeat</keyword>
<evidence type="ECO:0000313" key="6">
    <source>
        <dbReference type="EMBL" id="CAL1369973.1"/>
    </source>
</evidence>
<gene>
    <name evidence="6" type="ORF">LTRI10_LOCUS12301</name>
</gene>
<sequence>MADCCIIIFPKPLLMVAVVVVVGYLGGGSSLEICGTIPPTDPYFPIYVGQVLQELFMNTRDQSPDPNSGLRTMTATEPENSVAGSGGATGMATCSSGYTGENCYRCLFTLVDYVGPCKNVTTGSAYYPDKCSMQFQQL</sequence>
<name>A0AAV2DAN7_9ROSI</name>
<feature type="transmembrane region" description="Helical" evidence="4">
    <location>
        <begin position="12"/>
        <end position="31"/>
    </location>
</feature>
<evidence type="ECO:0000259" key="5">
    <source>
        <dbReference type="PROSITE" id="PS51473"/>
    </source>
</evidence>
<keyword evidence="4" id="KW-0812">Transmembrane</keyword>
<evidence type="ECO:0000256" key="2">
    <source>
        <dbReference type="ARBA" id="ARBA00022737"/>
    </source>
</evidence>
<feature type="region of interest" description="Disordered" evidence="3">
    <location>
        <begin position="62"/>
        <end position="84"/>
    </location>
</feature>
<protein>
    <recommendedName>
        <fullName evidence="5">Gnk2-homologous domain-containing protein</fullName>
    </recommendedName>
</protein>
<keyword evidence="4" id="KW-1133">Transmembrane helix</keyword>
<keyword evidence="1" id="KW-0732">Signal</keyword>
<dbReference type="Gene3D" id="3.30.430.20">
    <property type="entry name" value="Gnk2 domain, C-X8-C-X2-C motif"/>
    <property type="match status" value="1"/>
</dbReference>
<feature type="compositionally biased region" description="Polar residues" evidence="3">
    <location>
        <begin position="62"/>
        <end position="83"/>
    </location>
</feature>
<dbReference type="InterPro" id="IPR002902">
    <property type="entry name" value="GNK2"/>
</dbReference>
<dbReference type="EMBL" id="OZ034815">
    <property type="protein sequence ID" value="CAL1369973.1"/>
    <property type="molecule type" value="Genomic_DNA"/>
</dbReference>
<keyword evidence="4" id="KW-0472">Membrane</keyword>
<reference evidence="6 7" key="1">
    <citation type="submission" date="2024-04" db="EMBL/GenBank/DDBJ databases">
        <authorList>
            <person name="Fracassetti M."/>
        </authorList>
    </citation>
    <scope>NUCLEOTIDE SEQUENCE [LARGE SCALE GENOMIC DNA]</scope>
</reference>
<dbReference type="Proteomes" id="UP001497516">
    <property type="component" value="Chromosome 2"/>
</dbReference>
<accession>A0AAV2DAN7</accession>
<keyword evidence="7" id="KW-1185">Reference proteome</keyword>
<evidence type="ECO:0000256" key="4">
    <source>
        <dbReference type="SAM" id="Phobius"/>
    </source>
</evidence>
<feature type="domain" description="Gnk2-homologous" evidence="5">
    <location>
        <begin position="29"/>
        <end position="138"/>
    </location>
</feature>
<evidence type="ECO:0000313" key="7">
    <source>
        <dbReference type="Proteomes" id="UP001497516"/>
    </source>
</evidence>
<dbReference type="InterPro" id="IPR038408">
    <property type="entry name" value="GNK2_sf"/>
</dbReference>
<proteinExistence type="predicted"/>
<dbReference type="PROSITE" id="PS51473">
    <property type="entry name" value="GNK2"/>
    <property type="match status" value="1"/>
</dbReference>
<organism evidence="6 7">
    <name type="scientific">Linum trigynum</name>
    <dbReference type="NCBI Taxonomy" id="586398"/>
    <lineage>
        <taxon>Eukaryota</taxon>
        <taxon>Viridiplantae</taxon>
        <taxon>Streptophyta</taxon>
        <taxon>Embryophyta</taxon>
        <taxon>Tracheophyta</taxon>
        <taxon>Spermatophyta</taxon>
        <taxon>Magnoliopsida</taxon>
        <taxon>eudicotyledons</taxon>
        <taxon>Gunneridae</taxon>
        <taxon>Pentapetalae</taxon>
        <taxon>rosids</taxon>
        <taxon>fabids</taxon>
        <taxon>Malpighiales</taxon>
        <taxon>Linaceae</taxon>
        <taxon>Linum</taxon>
    </lineage>
</organism>
<evidence type="ECO:0000256" key="1">
    <source>
        <dbReference type="ARBA" id="ARBA00022729"/>
    </source>
</evidence>
<evidence type="ECO:0000256" key="3">
    <source>
        <dbReference type="SAM" id="MobiDB-lite"/>
    </source>
</evidence>
<dbReference type="AlphaFoldDB" id="A0AAV2DAN7"/>